<feature type="region of interest" description="Disordered" evidence="1">
    <location>
        <begin position="128"/>
        <end position="171"/>
    </location>
</feature>
<dbReference type="Proteomes" id="UP000887566">
    <property type="component" value="Unplaced"/>
</dbReference>
<reference evidence="3" key="1">
    <citation type="submission" date="2022-11" db="UniProtKB">
        <authorList>
            <consortium name="WormBaseParasite"/>
        </authorList>
    </citation>
    <scope>IDENTIFICATION</scope>
</reference>
<evidence type="ECO:0000313" key="2">
    <source>
        <dbReference type="Proteomes" id="UP000887566"/>
    </source>
</evidence>
<accession>A0A914WRV8</accession>
<dbReference type="WBParaSite" id="PSAMB.scaffold490size49554.g6602.t1">
    <property type="protein sequence ID" value="PSAMB.scaffold490size49554.g6602.t1"/>
    <property type="gene ID" value="PSAMB.scaffold490size49554.g6602"/>
</dbReference>
<name>A0A914WRV8_9BILA</name>
<keyword evidence="2" id="KW-1185">Reference proteome</keyword>
<feature type="compositionally biased region" description="Basic residues" evidence="1">
    <location>
        <begin position="32"/>
        <end position="46"/>
    </location>
</feature>
<feature type="compositionally biased region" description="Low complexity" evidence="1">
    <location>
        <begin position="16"/>
        <end position="27"/>
    </location>
</feature>
<sequence length="239" mass="26314">MNGAADKAVFGRRGARAPGRSRASIPADLSKHKLARPQRHRDKTRPHWATLSSIYADSSLRTCATRRSAWDEGGMAKLQRPERRWDDATVILHPAGGSCRLLERTCDDYYSNVVLGAPLDGEISDATVGAGERTRRRDKWLRSRLTASGGPRHDDGSKSSSSSQSADNGRPQWLAPAVRRFDCRRNRAQCANRGRSLHDTVATRNSTTLTPIATVTDTQLRLKSSPSAADWLLTGRRAT</sequence>
<protein>
    <submittedName>
        <fullName evidence="3">Uncharacterized protein</fullName>
    </submittedName>
</protein>
<dbReference type="AlphaFoldDB" id="A0A914WRV8"/>
<proteinExistence type="predicted"/>
<feature type="region of interest" description="Disordered" evidence="1">
    <location>
        <begin position="1"/>
        <end position="46"/>
    </location>
</feature>
<evidence type="ECO:0000256" key="1">
    <source>
        <dbReference type="SAM" id="MobiDB-lite"/>
    </source>
</evidence>
<evidence type="ECO:0000313" key="3">
    <source>
        <dbReference type="WBParaSite" id="PSAMB.scaffold490size49554.g6602.t1"/>
    </source>
</evidence>
<organism evidence="2 3">
    <name type="scientific">Plectus sambesii</name>
    <dbReference type="NCBI Taxonomy" id="2011161"/>
    <lineage>
        <taxon>Eukaryota</taxon>
        <taxon>Metazoa</taxon>
        <taxon>Ecdysozoa</taxon>
        <taxon>Nematoda</taxon>
        <taxon>Chromadorea</taxon>
        <taxon>Plectida</taxon>
        <taxon>Plectina</taxon>
        <taxon>Plectoidea</taxon>
        <taxon>Plectidae</taxon>
        <taxon>Plectus</taxon>
    </lineage>
</organism>